<keyword evidence="4" id="KW-1185">Reference proteome</keyword>
<dbReference type="Gene3D" id="3.40.630.30">
    <property type="match status" value="1"/>
</dbReference>
<dbReference type="InterPro" id="IPR016181">
    <property type="entry name" value="Acyl_CoA_acyltransferase"/>
</dbReference>
<dbReference type="CDD" id="cd04301">
    <property type="entry name" value="NAT_SF"/>
    <property type="match status" value="1"/>
</dbReference>
<feature type="compositionally biased region" description="Pro residues" evidence="1">
    <location>
        <begin position="7"/>
        <end position="22"/>
    </location>
</feature>
<dbReference type="InterPro" id="IPR000182">
    <property type="entry name" value="GNAT_dom"/>
</dbReference>
<organism evidence="3 4">
    <name type="scientific">Chelatococcus albus</name>
    <dbReference type="NCBI Taxonomy" id="3047466"/>
    <lineage>
        <taxon>Bacteria</taxon>
        <taxon>Pseudomonadati</taxon>
        <taxon>Pseudomonadota</taxon>
        <taxon>Alphaproteobacteria</taxon>
        <taxon>Hyphomicrobiales</taxon>
        <taxon>Chelatococcaceae</taxon>
        <taxon>Chelatococcus</taxon>
    </lineage>
</organism>
<dbReference type="Proteomes" id="UP001321492">
    <property type="component" value="Unassembled WGS sequence"/>
</dbReference>
<feature type="domain" description="N-acetyltransferase" evidence="2">
    <location>
        <begin position="26"/>
        <end position="171"/>
    </location>
</feature>
<protein>
    <submittedName>
        <fullName evidence="3">GNAT family N-acetyltransferase</fullName>
    </submittedName>
</protein>
<accession>A0ABT7AG56</accession>
<name>A0ABT7AG56_9HYPH</name>
<proteinExistence type="predicted"/>
<feature type="region of interest" description="Disordered" evidence="1">
    <location>
        <begin position="1"/>
        <end position="25"/>
    </location>
</feature>
<dbReference type="SUPFAM" id="SSF55729">
    <property type="entry name" value="Acyl-CoA N-acyltransferases (Nat)"/>
    <property type="match status" value="1"/>
</dbReference>
<dbReference type="EMBL" id="JASJEV010000004">
    <property type="protein sequence ID" value="MDJ1158357.1"/>
    <property type="molecule type" value="Genomic_DNA"/>
</dbReference>
<comment type="caution">
    <text evidence="3">The sequence shown here is derived from an EMBL/GenBank/DDBJ whole genome shotgun (WGS) entry which is preliminary data.</text>
</comment>
<reference evidence="3 4" key="1">
    <citation type="submission" date="2023-05" db="EMBL/GenBank/DDBJ databases">
        <title>Chelatococcus sp. nov., a moderately thermophilic bacterium isolated from hot spring microbial mat.</title>
        <authorList>
            <person name="Hu C.-J."/>
            <person name="Li W.-J."/>
        </authorList>
    </citation>
    <scope>NUCLEOTIDE SEQUENCE [LARGE SCALE GENOMIC DNA]</scope>
    <source>
        <strain evidence="3 4">SYSU G07232</strain>
    </source>
</reference>
<evidence type="ECO:0000256" key="1">
    <source>
        <dbReference type="SAM" id="MobiDB-lite"/>
    </source>
</evidence>
<dbReference type="PROSITE" id="PS51186">
    <property type="entry name" value="GNAT"/>
    <property type="match status" value="1"/>
</dbReference>
<dbReference type="Pfam" id="PF13508">
    <property type="entry name" value="Acetyltransf_7"/>
    <property type="match status" value="1"/>
</dbReference>
<evidence type="ECO:0000313" key="4">
    <source>
        <dbReference type="Proteomes" id="UP001321492"/>
    </source>
</evidence>
<evidence type="ECO:0000259" key="2">
    <source>
        <dbReference type="PROSITE" id="PS51186"/>
    </source>
</evidence>
<evidence type="ECO:0000313" key="3">
    <source>
        <dbReference type="EMBL" id="MDJ1158357.1"/>
    </source>
</evidence>
<sequence>MVNMAPPDEPIPLALPPSPPGAEAPFVVRTGDGADDAACGRIMATSALASSYARRLPHAALLLADDSPLCLAGRSRMVGEVAGKVVGFADYRPWDGHIKYLFVHPRAQARGVGAALVDAVQNAVGGRVGVHVLAVNDSALLWYLRRSFRIVDGWEEPFADVPAVWIRLVRERLPDERP</sequence>
<gene>
    <name evidence="3" type="ORF">QNA08_08940</name>
</gene>